<organism evidence="1 2">
    <name type="scientific">Sphaerodactylus townsendi</name>
    <dbReference type="NCBI Taxonomy" id="933632"/>
    <lineage>
        <taxon>Eukaryota</taxon>
        <taxon>Metazoa</taxon>
        <taxon>Chordata</taxon>
        <taxon>Craniata</taxon>
        <taxon>Vertebrata</taxon>
        <taxon>Euteleostomi</taxon>
        <taxon>Lepidosauria</taxon>
        <taxon>Squamata</taxon>
        <taxon>Bifurcata</taxon>
        <taxon>Gekkota</taxon>
        <taxon>Sphaerodactylidae</taxon>
        <taxon>Sphaerodactylus</taxon>
    </lineage>
</organism>
<dbReference type="Proteomes" id="UP000827872">
    <property type="component" value="Linkage Group LG04"/>
</dbReference>
<name>A0ACB8FHN5_9SAUR</name>
<proteinExistence type="predicted"/>
<reference evidence="1" key="1">
    <citation type="submission" date="2021-08" db="EMBL/GenBank/DDBJ databases">
        <title>The first chromosome-level gecko genome reveals the dynamic sex chromosomes of Neotropical dwarf geckos (Sphaerodactylidae: Sphaerodactylus).</title>
        <authorList>
            <person name="Pinto B.J."/>
            <person name="Keating S.E."/>
            <person name="Gamble T."/>
        </authorList>
    </citation>
    <scope>NUCLEOTIDE SEQUENCE</scope>
    <source>
        <strain evidence="1">TG3544</strain>
    </source>
</reference>
<keyword evidence="2" id="KW-1185">Reference proteome</keyword>
<gene>
    <name evidence="1" type="ORF">K3G42_020460</name>
</gene>
<evidence type="ECO:0000313" key="2">
    <source>
        <dbReference type="Proteomes" id="UP000827872"/>
    </source>
</evidence>
<comment type="caution">
    <text evidence="1">The sequence shown here is derived from an EMBL/GenBank/DDBJ whole genome shotgun (WGS) entry which is preliminary data.</text>
</comment>
<protein>
    <submittedName>
        <fullName evidence="1">Uncharacterized protein</fullName>
    </submittedName>
</protein>
<dbReference type="EMBL" id="CM037617">
    <property type="protein sequence ID" value="KAH8004863.1"/>
    <property type="molecule type" value="Genomic_DNA"/>
</dbReference>
<evidence type="ECO:0000313" key="1">
    <source>
        <dbReference type="EMBL" id="KAH8004863.1"/>
    </source>
</evidence>
<accession>A0ACB8FHN5</accession>
<sequence>MQDLAKSHPPPLHSQVCHGTRPVQPPLDPVAVAIVLRSQSEPGTAPRLCHYYAWIDSRTLPLQHPGTESFLDVDVTTPGLRAAPGLSCHLNRAWRSFWILPPLGSLEQLQDSAATMTTVAPVLHSQTQTSSWTPLLLQPVPDPLPDSTIMARPRSALVLCCHCCTPRLLHHHAQSDSQTLLPLHPDPEQLLDTATAGAIQRELDAKIEISTDRPTLDY</sequence>